<dbReference type="InterPro" id="IPR011990">
    <property type="entry name" value="TPR-like_helical_dom_sf"/>
</dbReference>
<dbReference type="AlphaFoldDB" id="A0A8T0DUQ6"/>
<comment type="caution">
    <text evidence="1">The sequence shown here is derived from an EMBL/GenBank/DDBJ whole genome shotgun (WGS) entry which is preliminary data.</text>
</comment>
<evidence type="ECO:0000313" key="1">
    <source>
        <dbReference type="EMBL" id="KAF8571685.1"/>
    </source>
</evidence>
<name>A0A8T0DUQ6_9TREM</name>
<keyword evidence="2" id="KW-1185">Reference proteome</keyword>
<feature type="non-terminal residue" evidence="1">
    <location>
        <position position="245"/>
    </location>
</feature>
<protein>
    <submittedName>
        <fullName evidence="1">Uncharacterized protein</fullName>
    </submittedName>
</protein>
<evidence type="ECO:0000313" key="2">
    <source>
        <dbReference type="Proteomes" id="UP000699462"/>
    </source>
</evidence>
<reference evidence="1 2" key="1">
    <citation type="submission" date="2019-07" db="EMBL/GenBank/DDBJ databases">
        <title>Annotation for the trematode Paragonimus westermani.</title>
        <authorList>
            <person name="Choi Y.-J."/>
        </authorList>
    </citation>
    <scope>NUCLEOTIDE SEQUENCE [LARGE SCALE GENOMIC DNA]</scope>
    <source>
        <strain evidence="1">180907_Pwestermani</strain>
    </source>
</reference>
<organism evidence="1 2">
    <name type="scientific">Paragonimus westermani</name>
    <dbReference type="NCBI Taxonomy" id="34504"/>
    <lineage>
        <taxon>Eukaryota</taxon>
        <taxon>Metazoa</taxon>
        <taxon>Spiralia</taxon>
        <taxon>Lophotrochozoa</taxon>
        <taxon>Platyhelminthes</taxon>
        <taxon>Trematoda</taxon>
        <taxon>Digenea</taxon>
        <taxon>Plagiorchiida</taxon>
        <taxon>Troglotremata</taxon>
        <taxon>Troglotrematidae</taxon>
        <taxon>Paragonimus</taxon>
    </lineage>
</organism>
<gene>
    <name evidence="1" type="ORF">P879_00060</name>
</gene>
<dbReference type="Gene3D" id="1.25.40.10">
    <property type="entry name" value="Tetratricopeptide repeat domain"/>
    <property type="match status" value="1"/>
</dbReference>
<dbReference type="EMBL" id="JTDF01000376">
    <property type="protein sequence ID" value="KAF8571685.1"/>
    <property type="molecule type" value="Genomic_DNA"/>
</dbReference>
<dbReference type="Proteomes" id="UP000699462">
    <property type="component" value="Unassembled WGS sequence"/>
</dbReference>
<accession>A0A8T0DUQ6</accession>
<proteinExistence type="predicted"/>
<sequence>RLTHCAYLVSFTQLEESRKDSEKTEGDDVEWYRKAYEVAHHLLSEDTSDLNQLEFLLSAHRLSLAYIQLGTRNSSDTAKGLLEAALQWASSQQAKTASDQHGTPTQQTRLLNTEQFISVSQGLFQSDLSPASDSESSNIDIRQKCSDAICILRSTLSKIHLDAKHHEVAIELLQQNLSTYRITHGLYSSLAVKTQKMLLSVSLAQGRLKEATEQARDCLSMEEFTFGQKSKQALKTREILDTLDG</sequence>
<dbReference type="OrthoDB" id="6246791at2759"/>